<dbReference type="SMART" id="SM00267">
    <property type="entry name" value="GGDEF"/>
    <property type="match status" value="1"/>
</dbReference>
<protein>
    <submittedName>
        <fullName evidence="5">GGDEF domain-containing protein</fullName>
    </submittedName>
</protein>
<evidence type="ECO:0000313" key="6">
    <source>
        <dbReference type="Proteomes" id="UP001604335"/>
    </source>
</evidence>
<dbReference type="Proteomes" id="UP001604335">
    <property type="component" value="Unassembled WGS sequence"/>
</dbReference>
<accession>A0ABW7CBY3</accession>
<feature type="compositionally biased region" description="Low complexity" evidence="2">
    <location>
        <begin position="373"/>
        <end position="388"/>
    </location>
</feature>
<feature type="coiled-coil region" evidence="1">
    <location>
        <begin position="146"/>
        <end position="173"/>
    </location>
</feature>
<reference evidence="6" key="1">
    <citation type="journal article" date="2024" name="Algal Res.">
        <title>Biochemical, toxicological and genomic investigation of a high-biomass producing Limnothrix strain isolated from Italian shallow drinking water reservoir.</title>
        <authorList>
            <person name="Simonazzi M."/>
            <person name="Shishido T.K."/>
            <person name="Delbaje E."/>
            <person name="Wahlsten M."/>
            <person name="Fewer D.P."/>
            <person name="Sivonen K."/>
            <person name="Pezzolesi L."/>
            <person name="Pistocchi R."/>
        </authorList>
    </citation>
    <scope>NUCLEOTIDE SEQUENCE [LARGE SCALE GENOMIC DNA]</scope>
    <source>
        <strain evidence="6">LRLZ20PSL1</strain>
    </source>
</reference>
<organism evidence="5 6">
    <name type="scientific">Limnothrix redekei LRLZ20PSL1</name>
    <dbReference type="NCBI Taxonomy" id="3112953"/>
    <lineage>
        <taxon>Bacteria</taxon>
        <taxon>Bacillati</taxon>
        <taxon>Cyanobacteriota</taxon>
        <taxon>Cyanophyceae</taxon>
        <taxon>Pseudanabaenales</taxon>
        <taxon>Pseudanabaenaceae</taxon>
        <taxon>Limnothrix</taxon>
    </lineage>
</organism>
<dbReference type="InterPro" id="IPR029787">
    <property type="entry name" value="Nucleotide_cyclase"/>
</dbReference>
<dbReference type="EMBL" id="JAZAQF010000078">
    <property type="protein sequence ID" value="MFG3818654.1"/>
    <property type="molecule type" value="Genomic_DNA"/>
</dbReference>
<dbReference type="InterPro" id="IPR043128">
    <property type="entry name" value="Rev_trsase/Diguanyl_cyclase"/>
</dbReference>
<evidence type="ECO:0000256" key="3">
    <source>
        <dbReference type="SAM" id="Phobius"/>
    </source>
</evidence>
<dbReference type="PANTHER" id="PTHR45138">
    <property type="entry name" value="REGULATORY COMPONENTS OF SENSORY TRANSDUCTION SYSTEM"/>
    <property type="match status" value="1"/>
</dbReference>
<dbReference type="NCBIfam" id="TIGR00254">
    <property type="entry name" value="GGDEF"/>
    <property type="match status" value="1"/>
</dbReference>
<comment type="caution">
    <text evidence="5">The sequence shown here is derived from an EMBL/GenBank/DDBJ whole genome shotgun (WGS) entry which is preliminary data.</text>
</comment>
<dbReference type="InterPro" id="IPR000160">
    <property type="entry name" value="GGDEF_dom"/>
</dbReference>
<keyword evidence="6" id="KW-1185">Reference proteome</keyword>
<dbReference type="Gene3D" id="3.30.70.270">
    <property type="match status" value="1"/>
</dbReference>
<keyword evidence="1" id="KW-0175">Coiled coil</keyword>
<feature type="transmembrane region" description="Helical" evidence="3">
    <location>
        <begin position="45"/>
        <end position="64"/>
    </location>
</feature>
<dbReference type="PROSITE" id="PS50887">
    <property type="entry name" value="GGDEF"/>
    <property type="match status" value="1"/>
</dbReference>
<evidence type="ECO:0000256" key="2">
    <source>
        <dbReference type="SAM" id="MobiDB-lite"/>
    </source>
</evidence>
<evidence type="ECO:0000313" key="5">
    <source>
        <dbReference type="EMBL" id="MFG3818654.1"/>
    </source>
</evidence>
<dbReference type="CDD" id="cd01949">
    <property type="entry name" value="GGDEF"/>
    <property type="match status" value="1"/>
</dbReference>
<gene>
    <name evidence="5" type="ORF">VPK24_13475</name>
</gene>
<evidence type="ECO:0000259" key="4">
    <source>
        <dbReference type="PROSITE" id="PS50887"/>
    </source>
</evidence>
<feature type="region of interest" description="Disordered" evidence="2">
    <location>
        <begin position="364"/>
        <end position="390"/>
    </location>
</feature>
<dbReference type="PANTHER" id="PTHR45138:SF9">
    <property type="entry name" value="DIGUANYLATE CYCLASE DGCM-RELATED"/>
    <property type="match status" value="1"/>
</dbReference>
<proteinExistence type="predicted"/>
<keyword evidence="3" id="KW-0812">Transmembrane</keyword>
<keyword evidence="3" id="KW-0472">Membrane</keyword>
<name>A0ABW7CBY3_9CYAN</name>
<sequence length="453" mass="50354">MTRFSSPPINWNRSLPTKVGAAVFLSVLGGWFLWASWEPFPLAKVASWALAVSLLTGMTAAWICSRALDSIRLAWVLLSCLDQESSFTSGLAAKVSALTQLDDQDDCAQFVRLTSRLLVRYGDRLQFLERQRLALESWLHEHRDRLILMEAEQEKLQVALAQAQDRIRQLEGVDLETGLANHHRFYEALQHTWQQALRSEQVLSIVACEVDHLADWVNLQGEAFGQQTIHNLATVLRQQVQRSSDVVGRDRGDRFLILLPNTDSIGALAVAESIRNQFNRCETQQSMTPTIHHWPSHYDDAPASPWAAGSSLHFAIDFPPTRDRLRSNFTATNDRVTEQEASRPISANIDANADLADAFSATGSEPAMPFEVTPETSPEISPEIPSEMPMDRSPVAQEQITTVGGEVTLSLGIGTLVPDLQQLPDAAVRSALRALERARRHGGNCVEMDGLEY</sequence>
<dbReference type="InterPro" id="IPR050469">
    <property type="entry name" value="Diguanylate_Cyclase"/>
</dbReference>
<dbReference type="SUPFAM" id="SSF55073">
    <property type="entry name" value="Nucleotide cyclase"/>
    <property type="match status" value="1"/>
</dbReference>
<feature type="domain" description="GGDEF" evidence="4">
    <location>
        <begin position="201"/>
        <end position="330"/>
    </location>
</feature>
<keyword evidence="3" id="KW-1133">Transmembrane helix</keyword>
<dbReference type="Pfam" id="PF00990">
    <property type="entry name" value="GGDEF"/>
    <property type="match status" value="1"/>
</dbReference>
<evidence type="ECO:0000256" key="1">
    <source>
        <dbReference type="SAM" id="Coils"/>
    </source>
</evidence>
<dbReference type="RefSeq" id="WP_393014122.1">
    <property type="nucleotide sequence ID" value="NZ_JAZAQF010000078.1"/>
</dbReference>